<evidence type="ECO:0008006" key="3">
    <source>
        <dbReference type="Google" id="ProtNLM"/>
    </source>
</evidence>
<name>A0A5B7IFW1_PORTR</name>
<evidence type="ECO:0000313" key="2">
    <source>
        <dbReference type="Proteomes" id="UP000324222"/>
    </source>
</evidence>
<reference evidence="1 2" key="1">
    <citation type="submission" date="2019-05" db="EMBL/GenBank/DDBJ databases">
        <title>Another draft genome of Portunus trituberculatus and its Hox gene families provides insights of decapod evolution.</title>
        <authorList>
            <person name="Jeong J.-H."/>
            <person name="Song I."/>
            <person name="Kim S."/>
            <person name="Choi T."/>
            <person name="Kim D."/>
            <person name="Ryu S."/>
            <person name="Kim W."/>
        </authorList>
    </citation>
    <scope>NUCLEOTIDE SEQUENCE [LARGE SCALE GENOMIC DNA]</scope>
    <source>
        <tissue evidence="1">Muscle</tissue>
    </source>
</reference>
<proteinExistence type="predicted"/>
<gene>
    <name evidence="1" type="ORF">E2C01_074272</name>
</gene>
<comment type="caution">
    <text evidence="1">The sequence shown here is derived from an EMBL/GenBank/DDBJ whole genome shotgun (WGS) entry which is preliminary data.</text>
</comment>
<dbReference type="InterPro" id="IPR036397">
    <property type="entry name" value="RNaseH_sf"/>
</dbReference>
<keyword evidence="2" id="KW-1185">Reference proteome</keyword>
<dbReference type="EMBL" id="VSRR010051941">
    <property type="protein sequence ID" value="MPC79728.1"/>
    <property type="molecule type" value="Genomic_DNA"/>
</dbReference>
<protein>
    <recommendedName>
        <fullName evidence="3">Transposase Tc1-like domain-containing protein</fullName>
    </recommendedName>
</protein>
<dbReference type="Proteomes" id="UP000324222">
    <property type="component" value="Unassembled WGS sequence"/>
</dbReference>
<dbReference type="AlphaFoldDB" id="A0A5B7IFW1"/>
<dbReference type="GO" id="GO:0003676">
    <property type="term" value="F:nucleic acid binding"/>
    <property type="evidence" value="ECO:0007669"/>
    <property type="project" value="InterPro"/>
</dbReference>
<dbReference type="Gene3D" id="3.30.420.10">
    <property type="entry name" value="Ribonuclease H-like superfamily/Ribonuclease H"/>
    <property type="match status" value="1"/>
</dbReference>
<evidence type="ECO:0000313" key="1">
    <source>
        <dbReference type="EMBL" id="MPC79728.1"/>
    </source>
</evidence>
<organism evidence="1 2">
    <name type="scientific">Portunus trituberculatus</name>
    <name type="common">Swimming crab</name>
    <name type="synonym">Neptunus trituberculatus</name>
    <dbReference type="NCBI Taxonomy" id="210409"/>
    <lineage>
        <taxon>Eukaryota</taxon>
        <taxon>Metazoa</taxon>
        <taxon>Ecdysozoa</taxon>
        <taxon>Arthropoda</taxon>
        <taxon>Crustacea</taxon>
        <taxon>Multicrustacea</taxon>
        <taxon>Malacostraca</taxon>
        <taxon>Eumalacostraca</taxon>
        <taxon>Eucarida</taxon>
        <taxon>Decapoda</taxon>
        <taxon>Pleocyemata</taxon>
        <taxon>Brachyura</taxon>
        <taxon>Eubrachyura</taxon>
        <taxon>Portunoidea</taxon>
        <taxon>Portunidae</taxon>
        <taxon>Portuninae</taxon>
        <taxon>Portunus</taxon>
    </lineage>
</organism>
<accession>A0A5B7IFW1</accession>
<sequence length="86" mass="10348">MVVDQTRKFPTTLYRMIRDRLHYWKVKAGTKPYINETQWKGRREFAKNHKDWDLVDIRKVLWTDKAMFSICDTRGTSVASAWHVSM</sequence>